<dbReference type="AlphaFoldDB" id="A0AAV6H2T3"/>
<proteinExistence type="predicted"/>
<comment type="caution">
    <text evidence="1">The sequence shown here is derived from an EMBL/GenBank/DDBJ whole genome shotgun (WGS) entry which is preliminary data.</text>
</comment>
<evidence type="ECO:0000313" key="1">
    <source>
        <dbReference type="EMBL" id="KAG5281638.1"/>
    </source>
</evidence>
<evidence type="ECO:0000313" key="2">
    <source>
        <dbReference type="Proteomes" id="UP000823561"/>
    </source>
</evidence>
<reference evidence="1" key="1">
    <citation type="submission" date="2020-10" db="EMBL/GenBank/DDBJ databases">
        <title>Chromosome-scale genome assembly of the Allis shad, Alosa alosa.</title>
        <authorList>
            <person name="Margot Z."/>
            <person name="Christophe K."/>
            <person name="Cabau C."/>
            <person name="Louis A."/>
            <person name="Berthelot C."/>
            <person name="Parey E."/>
            <person name="Roest Crollius H."/>
            <person name="Montfort J."/>
            <person name="Robinson-Rechavi M."/>
            <person name="Bucao C."/>
            <person name="Bouchez O."/>
            <person name="Gislard M."/>
            <person name="Lluch J."/>
            <person name="Milhes M."/>
            <person name="Lampietro C."/>
            <person name="Lopez Roques C."/>
            <person name="Donnadieu C."/>
            <person name="Braasch I."/>
            <person name="Desvignes T."/>
            <person name="Postlethwait J."/>
            <person name="Bobe J."/>
            <person name="Guiguen Y."/>
        </authorList>
    </citation>
    <scope>NUCLEOTIDE SEQUENCE</scope>
    <source>
        <strain evidence="1">M-15738</strain>
        <tissue evidence="1">Blood</tissue>
    </source>
</reference>
<name>A0AAV6H2T3_9TELE</name>
<dbReference type="EMBL" id="JADWDJ010000004">
    <property type="protein sequence ID" value="KAG5281638.1"/>
    <property type="molecule type" value="Genomic_DNA"/>
</dbReference>
<dbReference type="Proteomes" id="UP000823561">
    <property type="component" value="Chromosome 4"/>
</dbReference>
<organism evidence="1 2">
    <name type="scientific">Alosa alosa</name>
    <name type="common">allis shad</name>
    <dbReference type="NCBI Taxonomy" id="278164"/>
    <lineage>
        <taxon>Eukaryota</taxon>
        <taxon>Metazoa</taxon>
        <taxon>Chordata</taxon>
        <taxon>Craniata</taxon>
        <taxon>Vertebrata</taxon>
        <taxon>Euteleostomi</taxon>
        <taxon>Actinopterygii</taxon>
        <taxon>Neopterygii</taxon>
        <taxon>Teleostei</taxon>
        <taxon>Clupei</taxon>
        <taxon>Clupeiformes</taxon>
        <taxon>Clupeoidei</taxon>
        <taxon>Clupeidae</taxon>
        <taxon>Alosa</taxon>
    </lineage>
</organism>
<sequence length="131" mass="15278">MENIIPQLNSYTTLTLSESHNSCLYSKETLLECLRNKFKKERSPLINLTTVQEIKRKFGVRRQRFVDHVPLEDPPGHQRAKKYRVGVQMSSDYEPTQEIMLDLEAVGEDYHSFQEHINAIKQLVVPSSARY</sequence>
<protein>
    <submittedName>
        <fullName evidence="1">Uncharacterized protein</fullName>
    </submittedName>
</protein>
<gene>
    <name evidence="1" type="ORF">AALO_G00047090</name>
</gene>
<accession>A0AAV6H2T3</accession>
<keyword evidence="2" id="KW-1185">Reference proteome</keyword>